<name>A0A430FUG7_9BIFI</name>
<comment type="subcellular location">
    <subcellularLocation>
        <location evidence="1">Cell membrane</location>
        <topology evidence="1">Multi-pass membrane protein</topology>
    </subcellularLocation>
</comment>
<evidence type="ECO:0000256" key="4">
    <source>
        <dbReference type="ARBA" id="ARBA00022989"/>
    </source>
</evidence>
<feature type="transmembrane region" description="Helical" evidence="6">
    <location>
        <begin position="253"/>
        <end position="273"/>
    </location>
</feature>
<keyword evidence="4 6" id="KW-1133">Transmembrane helix</keyword>
<dbReference type="EMBL" id="QXGK01000008">
    <property type="protein sequence ID" value="RSX56722.1"/>
    <property type="molecule type" value="Genomic_DNA"/>
</dbReference>
<sequence length="280" mass="30381">MAFGQQPRGGNPYDNQYNQYNNQYNNQYGAPQYGQPYAYGPSGAAMNAQMAYSYEEVQSAKRASVTKAYGEMTVGLLITAAVAVVAQATGAYARFIMATGLIGVFLFAAVQVGLAVWLGARIMTIKASTARVMFYVYAALMGFTLSSVFMIYDLGSIGLALGMTALFFLVLTMFSMTTKLDMLKAGPILMVGLIVLIVSQLILSFIPGTSGMTQLVCAIGLILFAGMTMYDAQQTRALFAAYEAQGPEMIRKISVVCALNLYLDFVNMFLYVLQLLGDRD</sequence>
<feature type="transmembrane region" description="Helical" evidence="6">
    <location>
        <begin position="188"/>
        <end position="206"/>
    </location>
</feature>
<dbReference type="PANTHER" id="PTHR23291:SF115">
    <property type="entry name" value="MODULATOR OF FTSH PROTEASE YCCA"/>
    <property type="match status" value="1"/>
</dbReference>
<feature type="transmembrane region" description="Helical" evidence="6">
    <location>
        <begin position="212"/>
        <end position="232"/>
    </location>
</feature>
<reference evidence="7 8" key="1">
    <citation type="submission" date="2018-09" db="EMBL/GenBank/DDBJ databases">
        <title>Characterization of the phylogenetic diversity of five novel species belonging to the genus Bifidobacterium.</title>
        <authorList>
            <person name="Lugli G.A."/>
            <person name="Duranti S."/>
            <person name="Milani C."/>
        </authorList>
    </citation>
    <scope>NUCLEOTIDE SEQUENCE [LARGE SCALE GENOMIC DNA]</scope>
    <source>
        <strain evidence="7 8">2033B</strain>
    </source>
</reference>
<dbReference type="PANTHER" id="PTHR23291">
    <property type="entry name" value="BAX INHIBITOR-RELATED"/>
    <property type="match status" value="1"/>
</dbReference>
<dbReference type="RefSeq" id="WP_125968268.1">
    <property type="nucleotide sequence ID" value="NZ_QXGK01000008.1"/>
</dbReference>
<comment type="caution">
    <text evidence="7">The sequence shown here is derived from an EMBL/GenBank/DDBJ whole genome shotgun (WGS) entry which is preliminary data.</text>
</comment>
<organism evidence="7 8">
    <name type="scientific">Bifidobacterium samirii</name>
    <dbReference type="NCBI Taxonomy" id="2306974"/>
    <lineage>
        <taxon>Bacteria</taxon>
        <taxon>Bacillati</taxon>
        <taxon>Actinomycetota</taxon>
        <taxon>Actinomycetes</taxon>
        <taxon>Bifidobacteriales</taxon>
        <taxon>Bifidobacteriaceae</taxon>
        <taxon>Bifidobacterium</taxon>
    </lineage>
</organism>
<keyword evidence="2" id="KW-1003">Cell membrane</keyword>
<keyword evidence="8" id="KW-1185">Reference proteome</keyword>
<keyword evidence="5 6" id="KW-0472">Membrane</keyword>
<dbReference type="OrthoDB" id="9793828at2"/>
<evidence type="ECO:0000256" key="6">
    <source>
        <dbReference type="RuleBase" id="RU004379"/>
    </source>
</evidence>
<evidence type="ECO:0000256" key="2">
    <source>
        <dbReference type="ARBA" id="ARBA00022475"/>
    </source>
</evidence>
<dbReference type="AlphaFoldDB" id="A0A430FUG7"/>
<dbReference type="InterPro" id="IPR006214">
    <property type="entry name" value="Bax_inhibitor_1-related"/>
</dbReference>
<gene>
    <name evidence="7" type="ORF">D2E24_1012</name>
</gene>
<comment type="similarity">
    <text evidence="6">Belongs to the BI1 family.</text>
</comment>
<feature type="transmembrane region" description="Helical" evidence="6">
    <location>
        <begin position="157"/>
        <end position="176"/>
    </location>
</feature>
<evidence type="ECO:0000256" key="5">
    <source>
        <dbReference type="ARBA" id="ARBA00023136"/>
    </source>
</evidence>
<dbReference type="Pfam" id="PF01027">
    <property type="entry name" value="Bax1-I"/>
    <property type="match status" value="1"/>
</dbReference>
<protein>
    <submittedName>
        <fullName evidence="7">Inhibitor of apoptosis-promoting Bax1</fullName>
    </submittedName>
</protein>
<evidence type="ECO:0000256" key="1">
    <source>
        <dbReference type="ARBA" id="ARBA00004651"/>
    </source>
</evidence>
<dbReference type="CDD" id="cd10432">
    <property type="entry name" value="BI-1-like_bacterial"/>
    <property type="match status" value="1"/>
</dbReference>
<evidence type="ECO:0000256" key="3">
    <source>
        <dbReference type="ARBA" id="ARBA00022692"/>
    </source>
</evidence>
<dbReference type="GO" id="GO:0005886">
    <property type="term" value="C:plasma membrane"/>
    <property type="evidence" value="ECO:0007669"/>
    <property type="project" value="UniProtKB-SubCell"/>
</dbReference>
<proteinExistence type="inferred from homology"/>
<accession>A0A430FUG7</accession>
<dbReference type="Proteomes" id="UP000287470">
    <property type="component" value="Unassembled WGS sequence"/>
</dbReference>
<evidence type="ECO:0000313" key="7">
    <source>
        <dbReference type="EMBL" id="RSX56722.1"/>
    </source>
</evidence>
<feature type="transmembrane region" description="Helical" evidence="6">
    <location>
        <begin position="68"/>
        <end position="89"/>
    </location>
</feature>
<feature type="transmembrane region" description="Helical" evidence="6">
    <location>
        <begin position="95"/>
        <end position="120"/>
    </location>
</feature>
<evidence type="ECO:0000313" key="8">
    <source>
        <dbReference type="Proteomes" id="UP000287470"/>
    </source>
</evidence>
<keyword evidence="3 6" id="KW-0812">Transmembrane</keyword>
<feature type="transmembrane region" description="Helical" evidence="6">
    <location>
        <begin position="132"/>
        <end position="151"/>
    </location>
</feature>